<gene>
    <name evidence="1" type="ORF">MKP09_03615</name>
</gene>
<keyword evidence="2" id="KW-1185">Reference proteome</keyword>
<dbReference type="EMBL" id="JAKWBL010000001">
    <property type="protein sequence ID" value="MCH5597062.1"/>
    <property type="molecule type" value="Genomic_DNA"/>
</dbReference>
<organism evidence="1 2">
    <name type="scientific">Niabella ginsengisoli</name>
    <dbReference type="NCBI Taxonomy" id="522298"/>
    <lineage>
        <taxon>Bacteria</taxon>
        <taxon>Pseudomonadati</taxon>
        <taxon>Bacteroidota</taxon>
        <taxon>Chitinophagia</taxon>
        <taxon>Chitinophagales</taxon>
        <taxon>Chitinophagaceae</taxon>
        <taxon>Niabella</taxon>
    </lineage>
</organism>
<accession>A0ABS9SFC0</accession>
<protein>
    <recommendedName>
        <fullName evidence="3">Right-handed parallel beta-helix repeat-containing protein</fullName>
    </recommendedName>
</protein>
<name>A0ABS9SFC0_9BACT</name>
<evidence type="ECO:0008006" key="3">
    <source>
        <dbReference type="Google" id="ProtNLM"/>
    </source>
</evidence>
<dbReference type="Proteomes" id="UP001202248">
    <property type="component" value="Unassembled WGS sequence"/>
</dbReference>
<sequence length="263" mass="27267">MKEGVKIYGSFDDGETTLASRTITLPLTNDPAVNTVLNGQGNKRVIINDNNGLSAAAVLDGFVVTGGSGDRGGSSGGGIYNQNASPTLRNLTISGNRVNYYGGGGGMYNNSSSPNIRNSIIMGNTEYLNNTSSEIHNDNSTPNIQYSLVQGMAVDAANHNLDGTSVTATNVFVNPAAASSAPTPTGDYRLITSSPAINAGSNSLYEAADGNSTNNSINNDSDLGGLKRLHNSTIDMGPYEQGSTPLAITLGSFNATWLATAFW</sequence>
<dbReference type="NCBIfam" id="NF041518">
    <property type="entry name" value="choice_anch_Q"/>
    <property type="match status" value="1"/>
</dbReference>
<dbReference type="SUPFAM" id="SSF51126">
    <property type="entry name" value="Pectin lyase-like"/>
    <property type="match status" value="1"/>
</dbReference>
<proteinExistence type="predicted"/>
<comment type="caution">
    <text evidence="1">The sequence shown here is derived from an EMBL/GenBank/DDBJ whole genome shotgun (WGS) entry which is preliminary data.</text>
</comment>
<dbReference type="InterPro" id="IPR059226">
    <property type="entry name" value="Choice_anch_Q_dom"/>
</dbReference>
<evidence type="ECO:0000313" key="1">
    <source>
        <dbReference type="EMBL" id="MCH5597062.1"/>
    </source>
</evidence>
<dbReference type="RefSeq" id="WP_240826473.1">
    <property type="nucleotide sequence ID" value="NZ_JAKWBL010000001.1"/>
</dbReference>
<dbReference type="InterPro" id="IPR011050">
    <property type="entry name" value="Pectin_lyase_fold/virulence"/>
</dbReference>
<reference evidence="1 2" key="1">
    <citation type="submission" date="2022-02" db="EMBL/GenBank/DDBJ databases">
        <authorList>
            <person name="Min J."/>
        </authorList>
    </citation>
    <scope>NUCLEOTIDE SEQUENCE [LARGE SCALE GENOMIC DNA]</scope>
    <source>
        <strain evidence="1 2">GR10-1</strain>
    </source>
</reference>
<evidence type="ECO:0000313" key="2">
    <source>
        <dbReference type="Proteomes" id="UP001202248"/>
    </source>
</evidence>